<evidence type="ECO:0000256" key="6">
    <source>
        <dbReference type="ARBA" id="ARBA00022449"/>
    </source>
</evidence>
<comment type="similarity">
    <text evidence="3">Belongs to the multi antimicrobial extrusion (MATE) (TC 2.A.66.1) family.</text>
</comment>
<feature type="transmembrane region" description="Helical" evidence="13">
    <location>
        <begin position="322"/>
        <end position="345"/>
    </location>
</feature>
<evidence type="ECO:0000256" key="9">
    <source>
        <dbReference type="ARBA" id="ARBA00022989"/>
    </source>
</evidence>
<dbReference type="EMBL" id="CP023994">
    <property type="protein sequence ID" value="AWR21822.1"/>
    <property type="molecule type" value="Genomic_DNA"/>
</dbReference>
<dbReference type="InterPro" id="IPR002528">
    <property type="entry name" value="MATE_fam"/>
</dbReference>
<evidence type="ECO:0000256" key="11">
    <source>
        <dbReference type="ARBA" id="ARBA00023136"/>
    </source>
</evidence>
<keyword evidence="5" id="KW-0813">Transport</keyword>
<evidence type="ECO:0000256" key="10">
    <source>
        <dbReference type="ARBA" id="ARBA00023065"/>
    </source>
</evidence>
<evidence type="ECO:0000313" key="14">
    <source>
        <dbReference type="EMBL" id="AWR21822.1"/>
    </source>
</evidence>
<dbReference type="InterPro" id="IPR050222">
    <property type="entry name" value="MATE_MdtK"/>
</dbReference>
<evidence type="ECO:0000313" key="15">
    <source>
        <dbReference type="Proteomes" id="UP000246894"/>
    </source>
</evidence>
<comment type="function">
    <text evidence="1">Multidrug efflux pump.</text>
</comment>
<proteinExistence type="inferred from homology"/>
<feature type="transmembrane region" description="Helical" evidence="13">
    <location>
        <begin position="273"/>
        <end position="301"/>
    </location>
</feature>
<dbReference type="GO" id="GO:0015297">
    <property type="term" value="F:antiporter activity"/>
    <property type="evidence" value="ECO:0007669"/>
    <property type="project" value="UniProtKB-KW"/>
</dbReference>
<evidence type="ECO:0000256" key="3">
    <source>
        <dbReference type="ARBA" id="ARBA00010199"/>
    </source>
</evidence>
<reference evidence="14 15" key="1">
    <citation type="submission" date="2017-10" db="EMBL/GenBank/DDBJ databases">
        <title>Genome of an Actinobacterium that displays light-enhanced growth.</title>
        <authorList>
            <person name="Maresca J.A."/>
            <person name="Hempel P."/>
            <person name="Shevchenko O."/>
            <person name="Miller K.J."/>
            <person name="Hahn M.W."/>
        </authorList>
    </citation>
    <scope>NUCLEOTIDE SEQUENCE [LARGE SCALE GENOMIC DNA]</scope>
    <source>
        <strain evidence="14 15">MWH-Mo1</strain>
    </source>
</reference>
<feature type="transmembrane region" description="Helical" evidence="13">
    <location>
        <begin position="131"/>
        <end position="152"/>
    </location>
</feature>
<keyword evidence="10" id="KW-0406">Ion transport</keyword>
<name>A0A2Z3S739_9MICO</name>
<dbReference type="Pfam" id="PF01554">
    <property type="entry name" value="MatE"/>
    <property type="match status" value="2"/>
</dbReference>
<organism evidence="14 15">
    <name type="scientific">Aurantimicrobium photophilum</name>
    <dbReference type="NCBI Taxonomy" id="1987356"/>
    <lineage>
        <taxon>Bacteria</taxon>
        <taxon>Bacillati</taxon>
        <taxon>Actinomycetota</taxon>
        <taxon>Actinomycetes</taxon>
        <taxon>Micrococcales</taxon>
        <taxon>Microbacteriaceae</taxon>
        <taxon>Aurantimicrobium</taxon>
    </lineage>
</organism>
<feature type="transmembrane region" description="Helical" evidence="13">
    <location>
        <begin position="351"/>
        <end position="369"/>
    </location>
</feature>
<dbReference type="OrthoDB" id="9780160at2"/>
<evidence type="ECO:0000256" key="13">
    <source>
        <dbReference type="SAM" id="Phobius"/>
    </source>
</evidence>
<dbReference type="KEGG" id="aum:AURMO_01230"/>
<keyword evidence="6" id="KW-0050">Antiport</keyword>
<protein>
    <recommendedName>
        <fullName evidence="4">Probable multidrug resistance protein NorM</fullName>
    </recommendedName>
    <alternativeName>
        <fullName evidence="12">Multidrug-efflux transporter</fullName>
    </alternativeName>
</protein>
<dbReference type="Proteomes" id="UP000246894">
    <property type="component" value="Chromosome"/>
</dbReference>
<dbReference type="GO" id="GO:0042910">
    <property type="term" value="F:xenobiotic transmembrane transporter activity"/>
    <property type="evidence" value="ECO:0007669"/>
    <property type="project" value="InterPro"/>
</dbReference>
<keyword evidence="9 13" id="KW-1133">Transmembrane helix</keyword>
<evidence type="ECO:0000256" key="7">
    <source>
        <dbReference type="ARBA" id="ARBA00022475"/>
    </source>
</evidence>
<keyword evidence="15" id="KW-1185">Reference proteome</keyword>
<evidence type="ECO:0000256" key="8">
    <source>
        <dbReference type="ARBA" id="ARBA00022692"/>
    </source>
</evidence>
<feature type="transmembrane region" description="Helical" evidence="13">
    <location>
        <begin position="191"/>
        <end position="212"/>
    </location>
</feature>
<accession>A0A2Z3S739</accession>
<feature type="transmembrane region" description="Helical" evidence="13">
    <location>
        <begin position="232"/>
        <end position="253"/>
    </location>
</feature>
<dbReference type="PANTHER" id="PTHR43298:SF2">
    <property type="entry name" value="FMN_FAD EXPORTER YEEO-RELATED"/>
    <property type="match status" value="1"/>
</dbReference>
<dbReference type="PANTHER" id="PTHR43298">
    <property type="entry name" value="MULTIDRUG RESISTANCE PROTEIN NORM-RELATED"/>
    <property type="match status" value="1"/>
</dbReference>
<dbReference type="GO" id="GO:0005886">
    <property type="term" value="C:plasma membrane"/>
    <property type="evidence" value="ECO:0007669"/>
    <property type="project" value="UniProtKB-SubCell"/>
</dbReference>
<dbReference type="NCBIfam" id="TIGR00797">
    <property type="entry name" value="matE"/>
    <property type="match status" value="1"/>
</dbReference>
<feature type="transmembrane region" description="Helical" evidence="13">
    <location>
        <begin position="24"/>
        <end position="51"/>
    </location>
</feature>
<evidence type="ECO:0000256" key="1">
    <source>
        <dbReference type="ARBA" id="ARBA00003408"/>
    </source>
</evidence>
<dbReference type="InterPro" id="IPR048279">
    <property type="entry name" value="MdtK-like"/>
</dbReference>
<keyword evidence="8 13" id="KW-0812">Transmembrane</keyword>
<keyword evidence="11 13" id="KW-0472">Membrane</keyword>
<feature type="transmembrane region" description="Helical" evidence="13">
    <location>
        <begin position="57"/>
        <end position="78"/>
    </location>
</feature>
<keyword evidence="7" id="KW-1003">Cell membrane</keyword>
<evidence type="ECO:0000256" key="5">
    <source>
        <dbReference type="ARBA" id="ARBA00022448"/>
    </source>
</evidence>
<dbReference type="PIRSF" id="PIRSF006603">
    <property type="entry name" value="DinF"/>
    <property type="match status" value="1"/>
</dbReference>
<comment type="subcellular location">
    <subcellularLocation>
        <location evidence="2">Cell membrane</location>
        <topology evidence="2">Multi-pass membrane protein</topology>
    </subcellularLocation>
</comment>
<sequence>MSTPVAATPGREIANIAIPVSLEFVFILLLNFINQIVVGALGAVAVASVGLVNSLNLIPTFTLGALGASAAILVARAYGAKREKELNTVVSSALIVGFVISCLVAIPLVFFPAEILRACGASDDVLKEGPIYMSVLSLSLPFAVLAEIFSGILRSADHARSPMVATIITTVLNTPIAIILVFGWFGIPAMGIVGAAWATLIICIIKAAVMAYQTYGLYRIAGWETPGNWVSWKLVLVPLFVLGIPLALTTIFWTSGNFIYNIIAQQISNDALAVLQIFGSLEAVFFVASLGLMSAVTALAGRAVGAGDGALAQAWIAKIKRVGVYTGIAFGVLFAGSAFAVPTLFPKVGPAVLIPVTFAILLNATIQFVKVRIALLGAAILPSGDDVKGVVIGDFIAPFLVGVPITIALAFFTPLGIYGLFIGRTIEEFFKVFFFSWRERRIQWQAVADKHFKPEELPDDPTTGIIHVP</sequence>
<evidence type="ECO:0000256" key="4">
    <source>
        <dbReference type="ARBA" id="ARBA00020268"/>
    </source>
</evidence>
<feature type="transmembrane region" description="Helical" evidence="13">
    <location>
        <begin position="390"/>
        <end position="411"/>
    </location>
</feature>
<feature type="transmembrane region" description="Helical" evidence="13">
    <location>
        <begin position="164"/>
        <end position="185"/>
    </location>
</feature>
<evidence type="ECO:0000256" key="2">
    <source>
        <dbReference type="ARBA" id="ARBA00004651"/>
    </source>
</evidence>
<dbReference type="AlphaFoldDB" id="A0A2Z3S739"/>
<gene>
    <name evidence="14" type="ORF">AURMO_01230</name>
</gene>
<evidence type="ECO:0000256" key="12">
    <source>
        <dbReference type="ARBA" id="ARBA00031636"/>
    </source>
</evidence>
<feature type="transmembrane region" description="Helical" evidence="13">
    <location>
        <begin position="90"/>
        <end position="111"/>
    </location>
</feature>
<dbReference type="RefSeq" id="WP_110234044.1">
    <property type="nucleotide sequence ID" value="NZ_CP023994.1"/>
</dbReference>
<dbReference type="GO" id="GO:0006811">
    <property type="term" value="P:monoatomic ion transport"/>
    <property type="evidence" value="ECO:0007669"/>
    <property type="project" value="UniProtKB-KW"/>
</dbReference>